<evidence type="ECO:0000256" key="3">
    <source>
        <dbReference type="ARBA" id="ARBA00013236"/>
    </source>
</evidence>
<evidence type="ECO:0000256" key="7">
    <source>
        <dbReference type="ARBA" id="ARBA00022679"/>
    </source>
</evidence>
<dbReference type="RefSeq" id="WP_305990282.1">
    <property type="nucleotide sequence ID" value="NZ_JAVAMP010000001.1"/>
</dbReference>
<comment type="catalytic activity">
    <reaction evidence="8 9">
        <text>5-phospho-alpha-D-ribose 1-diphosphate + nicotinate + ATP + H2O = nicotinate beta-D-ribonucleotide + ADP + phosphate + diphosphate</text>
        <dbReference type="Rhea" id="RHEA:36163"/>
        <dbReference type="ChEBI" id="CHEBI:15377"/>
        <dbReference type="ChEBI" id="CHEBI:30616"/>
        <dbReference type="ChEBI" id="CHEBI:32544"/>
        <dbReference type="ChEBI" id="CHEBI:33019"/>
        <dbReference type="ChEBI" id="CHEBI:43474"/>
        <dbReference type="ChEBI" id="CHEBI:57502"/>
        <dbReference type="ChEBI" id="CHEBI:58017"/>
        <dbReference type="ChEBI" id="CHEBI:456216"/>
        <dbReference type="EC" id="6.3.4.21"/>
    </reaction>
</comment>
<dbReference type="CDD" id="cd01570">
    <property type="entry name" value="NAPRTase_A"/>
    <property type="match status" value="1"/>
</dbReference>
<keyword evidence="14" id="KW-1185">Reference proteome</keyword>
<evidence type="ECO:0000256" key="1">
    <source>
        <dbReference type="ARBA" id="ARBA00004952"/>
    </source>
</evidence>
<dbReference type="InterPro" id="IPR007229">
    <property type="entry name" value="Nic_PRibTrfase-Fam"/>
</dbReference>
<name>A0ABT9IUF6_9BACL</name>
<dbReference type="Proteomes" id="UP001231941">
    <property type="component" value="Unassembled WGS sequence"/>
</dbReference>
<dbReference type="PIRSF" id="PIRSF000484">
    <property type="entry name" value="NAPRT"/>
    <property type="match status" value="1"/>
</dbReference>
<evidence type="ECO:0000259" key="12">
    <source>
        <dbReference type="Pfam" id="PF17956"/>
    </source>
</evidence>
<keyword evidence="4" id="KW-0597">Phosphoprotein</keyword>
<proteinExistence type="inferred from homology"/>
<dbReference type="GO" id="GO:0004516">
    <property type="term" value="F:nicotinate phosphoribosyltransferase activity"/>
    <property type="evidence" value="ECO:0007669"/>
    <property type="project" value="UniProtKB-EC"/>
</dbReference>
<dbReference type="NCBIfam" id="NF009131">
    <property type="entry name" value="PRK12484.1"/>
    <property type="match status" value="1"/>
</dbReference>
<dbReference type="Pfam" id="PF17767">
    <property type="entry name" value="NAPRTase_N"/>
    <property type="match status" value="1"/>
</dbReference>
<keyword evidence="6 9" id="KW-0662">Pyridine nucleotide biosynthesis</keyword>
<dbReference type="InterPro" id="IPR013785">
    <property type="entry name" value="Aldolase_TIM"/>
</dbReference>
<dbReference type="GO" id="GO:0016757">
    <property type="term" value="F:glycosyltransferase activity"/>
    <property type="evidence" value="ECO:0007669"/>
    <property type="project" value="UniProtKB-KW"/>
</dbReference>
<comment type="PTM">
    <text evidence="9">Transiently phosphorylated on a His residue during the reaction cycle. Phosphorylation strongly increases the affinity for substrates and increases the rate of nicotinate D-ribonucleotide production. Dephosphorylation regenerates the low-affinity form of the enzyme, leading to product release.</text>
</comment>
<dbReference type="EMBL" id="JAVAMP010000001">
    <property type="protein sequence ID" value="MDP5272986.1"/>
    <property type="molecule type" value="Genomic_DNA"/>
</dbReference>
<evidence type="ECO:0000256" key="6">
    <source>
        <dbReference type="ARBA" id="ARBA00022642"/>
    </source>
</evidence>
<evidence type="ECO:0000313" key="14">
    <source>
        <dbReference type="Proteomes" id="UP001231941"/>
    </source>
</evidence>
<evidence type="ECO:0000256" key="5">
    <source>
        <dbReference type="ARBA" id="ARBA00022598"/>
    </source>
</evidence>
<dbReference type="PANTHER" id="PTHR11098:SF1">
    <property type="entry name" value="NICOTINATE PHOSPHORIBOSYLTRANSFERASE"/>
    <property type="match status" value="1"/>
</dbReference>
<dbReference type="InterPro" id="IPR041525">
    <property type="entry name" value="N/Namide_PRibTrfase"/>
</dbReference>
<dbReference type="Pfam" id="PF17956">
    <property type="entry name" value="NAPRTase_C"/>
    <property type="match status" value="1"/>
</dbReference>
<evidence type="ECO:0000313" key="13">
    <source>
        <dbReference type="EMBL" id="MDP5272986.1"/>
    </source>
</evidence>
<evidence type="ECO:0000256" key="2">
    <source>
        <dbReference type="ARBA" id="ARBA00010897"/>
    </source>
</evidence>
<evidence type="ECO:0000256" key="8">
    <source>
        <dbReference type="ARBA" id="ARBA00048668"/>
    </source>
</evidence>
<dbReference type="Pfam" id="PF04095">
    <property type="entry name" value="NAPRTase"/>
    <property type="match status" value="1"/>
</dbReference>
<evidence type="ECO:0000256" key="9">
    <source>
        <dbReference type="RuleBase" id="RU365100"/>
    </source>
</evidence>
<sequence>MNTNLTTFADLYQFTMMYGYYKTGKMDEEVAFDLFFRKNPFHNGYTIAAGLETVIQYIQNLSFTDSDIDYLKSTGLFQDENFFDYLQNLSFTGDLYAMPEGTVVFPNEPLIKVRTRLFEAQFIETALLTQIGHQSLIATKANRMTRVANGKPILEFGARRAQGVESAVLGSRASIIGGCNSTSNVKAGKEYDLMISGTHAHSWIMSFDSELEAFQSYAEAFPDHLILLIDTFDTLKSGMPNAIKVFREVKKQHGELKTYGVRLDSGDLAYLSKKAREMLDEAGFQEAIIVASNDLDEYTIRELESQEAKIDAYGVGTKLITAYDQPALGCVYKLAAEKLNDKWIPKIKRSENPEKITNPGLKKVLRYIDEKNGEALVDLIMLEDEQIPNQPFEVFDPIHTWKRKKVKHCKWIELLQPIFIQGKLVYESPSINEIVENVQRNLSSFSKEHKRFSKPHIYHVDLSQNLWDMKMKLLAELD</sequence>
<dbReference type="Gene3D" id="3.20.140.10">
    <property type="entry name" value="nicotinate phosphoribosyltransferase"/>
    <property type="match status" value="1"/>
</dbReference>
<evidence type="ECO:0000259" key="11">
    <source>
        <dbReference type="Pfam" id="PF17767"/>
    </source>
</evidence>
<feature type="domain" description="Nicotinate phosphoribosyltransferase C-terminal" evidence="12">
    <location>
        <begin position="362"/>
        <end position="470"/>
    </location>
</feature>
<keyword evidence="13" id="KW-0328">Glycosyltransferase</keyword>
<dbReference type="SUPFAM" id="SSF51690">
    <property type="entry name" value="Nicotinate/Quinolinate PRTase C-terminal domain-like"/>
    <property type="match status" value="1"/>
</dbReference>
<dbReference type="InterPro" id="IPR006405">
    <property type="entry name" value="Nic_PRibTrfase_pncB"/>
</dbReference>
<dbReference type="Gene3D" id="3.20.20.70">
    <property type="entry name" value="Aldolase class I"/>
    <property type="match status" value="1"/>
</dbReference>
<keyword evidence="5 9" id="KW-0436">Ligase</keyword>
<dbReference type="NCBIfam" id="NF006695">
    <property type="entry name" value="PRK09243.1-2"/>
    <property type="match status" value="1"/>
</dbReference>
<comment type="pathway">
    <text evidence="1 9">Cofactor biosynthesis; NAD(+) biosynthesis; nicotinate D-ribonucleotide from nicotinate: step 1/1.</text>
</comment>
<dbReference type="PANTHER" id="PTHR11098">
    <property type="entry name" value="NICOTINATE PHOSPHORIBOSYLTRANSFERASE"/>
    <property type="match status" value="1"/>
</dbReference>
<dbReference type="InterPro" id="IPR036068">
    <property type="entry name" value="Nicotinate_pribotase-like_C"/>
</dbReference>
<keyword evidence="7 9" id="KW-0808">Transferase</keyword>
<feature type="domain" description="Nicotinate phosphoribosyltransferase N-terminal" evidence="11">
    <location>
        <begin position="9"/>
        <end position="131"/>
    </location>
</feature>
<evidence type="ECO:0000259" key="10">
    <source>
        <dbReference type="Pfam" id="PF04095"/>
    </source>
</evidence>
<dbReference type="SUPFAM" id="SSF54675">
    <property type="entry name" value="Nicotinate/Quinolinate PRTase N-terminal domain-like"/>
    <property type="match status" value="1"/>
</dbReference>
<accession>A0ABT9IUF6</accession>
<evidence type="ECO:0000256" key="4">
    <source>
        <dbReference type="ARBA" id="ARBA00022553"/>
    </source>
</evidence>
<dbReference type="NCBIfam" id="TIGR01513">
    <property type="entry name" value="NAPRTase_put"/>
    <property type="match status" value="1"/>
</dbReference>
<gene>
    <name evidence="13" type="ORF">Q5Y73_02605</name>
</gene>
<comment type="caution">
    <text evidence="13">The sequence shown here is derived from an EMBL/GenBank/DDBJ whole genome shotgun (WGS) entry which is preliminary data.</text>
</comment>
<dbReference type="EC" id="6.3.4.21" evidence="3 9"/>
<protein>
    <recommendedName>
        <fullName evidence="3 9">Nicotinate phosphoribosyltransferase</fullName>
        <ecNumber evidence="3 9">6.3.4.21</ecNumber>
    </recommendedName>
</protein>
<feature type="domain" description="Nicotinate/nicotinamide phosphoribosyltransferase" evidence="10">
    <location>
        <begin position="154"/>
        <end position="346"/>
    </location>
</feature>
<comment type="similarity">
    <text evidence="2 9">Belongs to the NAPRTase family.</text>
</comment>
<organism evidence="13 14">
    <name type="scientific">Chengkuizengella axinellae</name>
    <dbReference type="NCBI Taxonomy" id="3064388"/>
    <lineage>
        <taxon>Bacteria</taxon>
        <taxon>Bacillati</taxon>
        <taxon>Bacillota</taxon>
        <taxon>Bacilli</taxon>
        <taxon>Bacillales</taxon>
        <taxon>Paenibacillaceae</taxon>
        <taxon>Chengkuizengella</taxon>
    </lineage>
</organism>
<dbReference type="InterPro" id="IPR041619">
    <property type="entry name" value="NAPRTase_C"/>
</dbReference>
<comment type="function">
    <text evidence="9">Catalyzes the first step in the biosynthesis of NAD from nicotinic acid, the ATP-dependent synthesis of beta-nicotinate D-ribonucleotide from nicotinate and 5-phospho-D-ribose 1-phosphate.</text>
</comment>
<reference evidence="13 14" key="1">
    <citation type="submission" date="2023-08" db="EMBL/GenBank/DDBJ databases">
        <authorList>
            <person name="Park J.-S."/>
        </authorList>
    </citation>
    <scope>NUCLEOTIDE SEQUENCE [LARGE SCALE GENOMIC DNA]</scope>
    <source>
        <strain evidence="13 14">2205SS18-9</strain>
    </source>
</reference>
<dbReference type="InterPro" id="IPR040727">
    <property type="entry name" value="NAPRTase_N"/>
</dbReference>